<comment type="similarity">
    <text evidence="2">Belongs to the SAM hydrolase / SAM-dependent halogenase family.</text>
</comment>
<accession>A0A3B0ZPC2</accession>
<dbReference type="Pfam" id="PF20257">
    <property type="entry name" value="SAM_HAT_C"/>
    <property type="match status" value="1"/>
</dbReference>
<protein>
    <recommendedName>
        <fullName evidence="6">Adenosyl-chloride synthase</fullName>
    </recommendedName>
</protein>
<dbReference type="Pfam" id="PF01887">
    <property type="entry name" value="SAM_HAT_N"/>
    <property type="match status" value="1"/>
</dbReference>
<reference evidence="5" key="1">
    <citation type="submission" date="2018-06" db="EMBL/GenBank/DDBJ databases">
        <authorList>
            <person name="Zhirakovskaya E."/>
        </authorList>
    </citation>
    <scope>NUCLEOTIDE SEQUENCE</scope>
</reference>
<dbReference type="SUPFAM" id="SSF101852">
    <property type="entry name" value="Bacterial fluorinating enzyme, C-terminal domain"/>
    <property type="match status" value="1"/>
</dbReference>
<gene>
    <name evidence="5" type="ORF">MNBD_GAMMA23-2576</name>
</gene>
<evidence type="ECO:0008006" key="6">
    <source>
        <dbReference type="Google" id="ProtNLM"/>
    </source>
</evidence>
<dbReference type="Gene3D" id="3.40.50.10790">
    <property type="entry name" value="S-adenosyl-l-methionine hydroxide adenosyltransferase, N-terminal"/>
    <property type="match status" value="1"/>
</dbReference>
<proteinExistence type="inferred from homology"/>
<evidence type="ECO:0000259" key="4">
    <source>
        <dbReference type="Pfam" id="PF20257"/>
    </source>
</evidence>
<dbReference type="AlphaFoldDB" id="A0A3B0ZPC2"/>
<feature type="domain" description="S-adenosyl-l-methionine hydroxide adenosyltransferase N-terminal" evidence="3">
    <location>
        <begin position="2"/>
        <end position="138"/>
    </location>
</feature>
<evidence type="ECO:0000256" key="1">
    <source>
        <dbReference type="ARBA" id="ARBA00022691"/>
    </source>
</evidence>
<name>A0A3B0ZPC2_9ZZZZ</name>
<organism evidence="5">
    <name type="scientific">hydrothermal vent metagenome</name>
    <dbReference type="NCBI Taxonomy" id="652676"/>
    <lineage>
        <taxon>unclassified sequences</taxon>
        <taxon>metagenomes</taxon>
        <taxon>ecological metagenomes</taxon>
    </lineage>
</organism>
<dbReference type="SUPFAM" id="SSF102522">
    <property type="entry name" value="Bacterial fluorinating enzyme, N-terminal domain"/>
    <property type="match status" value="1"/>
</dbReference>
<dbReference type="PANTHER" id="PTHR35092:SF1">
    <property type="entry name" value="CHLORINASE MJ1651"/>
    <property type="match status" value="1"/>
</dbReference>
<evidence type="ECO:0000313" key="5">
    <source>
        <dbReference type="EMBL" id="VAW91040.1"/>
    </source>
</evidence>
<dbReference type="EMBL" id="UOFT01000003">
    <property type="protein sequence ID" value="VAW91040.1"/>
    <property type="molecule type" value="Genomic_DNA"/>
</dbReference>
<feature type="domain" description="S-adenosyl-l-methionine hydroxide adenosyltransferase C-terminal" evidence="4">
    <location>
        <begin position="161"/>
        <end position="238"/>
    </location>
</feature>
<dbReference type="InterPro" id="IPR002747">
    <property type="entry name" value="SAM_OH_AdoTrfase"/>
</dbReference>
<dbReference type="InterPro" id="IPR023227">
    <property type="entry name" value="SAM_OH_AdoTrfase_C_sf"/>
</dbReference>
<dbReference type="InterPro" id="IPR023228">
    <property type="entry name" value="SAM_OH_AdoTrfase_N_sf"/>
</dbReference>
<dbReference type="Gene3D" id="2.40.30.90">
    <property type="entry name" value="Bacterial fluorinating enzyme like"/>
    <property type="match status" value="1"/>
</dbReference>
<dbReference type="PANTHER" id="PTHR35092">
    <property type="entry name" value="CHLORINASE MJ1651"/>
    <property type="match status" value="1"/>
</dbReference>
<evidence type="ECO:0000259" key="3">
    <source>
        <dbReference type="Pfam" id="PF01887"/>
    </source>
</evidence>
<dbReference type="InterPro" id="IPR046470">
    <property type="entry name" value="SAM_HAT_C"/>
</dbReference>
<sequence length="239" mass="26315">MIILYTDFTLQGPYVGQLKAAIYKQYSNAKIVDLMHDVPSFDVKHSACLLNSLIQYFPEDSVFCCVVDPGVGSARQAIVLKVAGQYFVGPDNGLFEYLLRSNDKLQAYKISWQPAQLSTTFHGRDIFAPIAANIAQGNFSGIESISLDSITCFDWANDLFEIIYIDAYGNLMTGITASGISKEAILELNGTKIQFAKTYTDMPTGKLCWYVNSNQLVEIALRGQSAANVYSSKIGDIVV</sequence>
<dbReference type="InterPro" id="IPR046469">
    <property type="entry name" value="SAM_HAT_N"/>
</dbReference>
<dbReference type="PIRSF" id="PIRSF006779">
    <property type="entry name" value="UCP006779"/>
    <property type="match status" value="1"/>
</dbReference>
<evidence type="ECO:0000256" key="2">
    <source>
        <dbReference type="ARBA" id="ARBA00024035"/>
    </source>
</evidence>
<keyword evidence="1" id="KW-0949">S-adenosyl-L-methionine</keyword>